<reference evidence="7" key="3">
    <citation type="submission" date="2018-05" db="EMBL/GenBank/DDBJ databases">
        <authorList>
            <person name="Lanie J.A."/>
            <person name="Ng W.-L."/>
            <person name="Kazmierczak K.M."/>
            <person name="Andrzejewski T.M."/>
            <person name="Davidsen T.M."/>
            <person name="Wayne K.J."/>
            <person name="Tettelin H."/>
            <person name="Glass J.I."/>
            <person name="Rusch D."/>
            <person name="Podicherti R."/>
            <person name="Tsui H.-C.T."/>
            <person name="Winkler M.E."/>
        </authorList>
    </citation>
    <scope>NUCLEOTIDE SEQUENCE</scope>
    <source>
        <strain evidence="7">Lactococcus lactis</strain>
    </source>
</reference>
<keyword evidence="1 7" id="KW-0489">Methyltransferase</keyword>
<dbReference type="GO" id="GO:0009307">
    <property type="term" value="P:DNA restriction-modification system"/>
    <property type="evidence" value="ECO:0007669"/>
    <property type="project" value="UniProtKB-KW"/>
</dbReference>
<name>A0A2X0RE93_9LACT</name>
<dbReference type="Proteomes" id="UP000279235">
    <property type="component" value="Unassembled WGS sequence"/>
</dbReference>
<evidence type="ECO:0000256" key="3">
    <source>
        <dbReference type="ARBA" id="ARBA00022747"/>
    </source>
</evidence>
<dbReference type="RefSeq" id="WP_127093899.1">
    <property type="nucleotide sequence ID" value="NZ_OGTW02000056.1"/>
</dbReference>
<protein>
    <recommendedName>
        <fullName evidence="4">Methyltransferase</fullName>
        <ecNumber evidence="4">2.1.1.-</ecNumber>
    </recommendedName>
</protein>
<dbReference type="EMBL" id="OGTW02000056">
    <property type="protein sequence ID" value="SPS11411.1"/>
    <property type="molecule type" value="Genomic_DNA"/>
</dbReference>
<evidence type="ECO:0000256" key="1">
    <source>
        <dbReference type="ARBA" id="ARBA00022603"/>
    </source>
</evidence>
<dbReference type="GO" id="GO:0003677">
    <property type="term" value="F:DNA binding"/>
    <property type="evidence" value="ECO:0007669"/>
    <property type="project" value="InterPro"/>
</dbReference>
<evidence type="ECO:0000313" key="6">
    <source>
        <dbReference type="EMBL" id="SPB25782.1"/>
    </source>
</evidence>
<dbReference type="SUPFAM" id="SSF53335">
    <property type="entry name" value="S-adenosyl-L-methionine-dependent methyltransferases"/>
    <property type="match status" value="1"/>
</dbReference>
<dbReference type="GO" id="GO:0008170">
    <property type="term" value="F:N-methyltransferase activity"/>
    <property type="evidence" value="ECO:0007669"/>
    <property type="project" value="InterPro"/>
</dbReference>
<keyword evidence="3" id="KW-0680">Restriction system</keyword>
<evidence type="ECO:0000259" key="5">
    <source>
        <dbReference type="Pfam" id="PF01555"/>
    </source>
</evidence>
<dbReference type="EMBL" id="OGTW01000056">
    <property type="protein sequence ID" value="SPB25782.1"/>
    <property type="molecule type" value="Genomic_DNA"/>
</dbReference>
<evidence type="ECO:0000256" key="4">
    <source>
        <dbReference type="RuleBase" id="RU362026"/>
    </source>
</evidence>
<dbReference type="AlphaFoldDB" id="A0A2X0RE93"/>
<dbReference type="PRINTS" id="PR00508">
    <property type="entry name" value="S21N4MTFRASE"/>
</dbReference>
<keyword evidence="2 7" id="KW-0808">Transferase</keyword>
<dbReference type="Gene3D" id="3.40.50.150">
    <property type="entry name" value="Vaccinia Virus protein VP39"/>
    <property type="match status" value="1"/>
</dbReference>
<feature type="domain" description="DNA methylase N-4/N-6" evidence="5">
    <location>
        <begin position="34"/>
        <end position="239"/>
    </location>
</feature>
<dbReference type="InterPro" id="IPR002941">
    <property type="entry name" value="DNA_methylase_N4/N6"/>
</dbReference>
<sequence>MEENNNFFSDESLINNVIEGDSLTVMEQIPDNYIDMVLVDLPYGTTQNKWDSIIPLDKLWREYHRIVKENGAMVFTASGLFTAQLMMSNPSEYKYKYVWEKSKATNFLNAKRQPLRKHEDVLVFYKKQPTYHPQMTKGEAYSKGIRKNQVTGSYGEFEPVLVKSEGLRYPVDVLYFKTAESEGVVTHPTQKPIELAKYLIRTFSNPGDIVLDNTSGSGSFLVAALEEGRNFIGIEKNKDVALFKNKSIDYIQVTKDRLYDSMSKLSKSNPEIFKHIKNMNLTSRSEDLFNE</sequence>
<dbReference type="Pfam" id="PF01555">
    <property type="entry name" value="N6_N4_Mtase"/>
    <property type="match status" value="1"/>
</dbReference>
<dbReference type="InterPro" id="IPR029063">
    <property type="entry name" value="SAM-dependent_MTases_sf"/>
</dbReference>
<comment type="similarity">
    <text evidence="4">Belongs to the N(4)/N(6)-methyltransferase family.</text>
</comment>
<evidence type="ECO:0000256" key="2">
    <source>
        <dbReference type="ARBA" id="ARBA00022679"/>
    </source>
</evidence>
<dbReference type="InterPro" id="IPR001091">
    <property type="entry name" value="RM_Methyltransferase"/>
</dbReference>
<proteinExistence type="inferred from homology"/>
<reference evidence="8" key="2">
    <citation type="submission" date="2018-05" db="EMBL/GenBank/DDBJ databases">
        <authorList>
            <person name="Duru I."/>
        </authorList>
    </citation>
    <scope>NUCLEOTIDE SEQUENCE [LARGE SCALE GENOMIC DNA]</scope>
</reference>
<gene>
    <name evidence="7" type="primary">yhdJ_2</name>
    <name evidence="7" type="ORF">AMHIJAGA_01345</name>
</gene>
<evidence type="ECO:0000313" key="7">
    <source>
        <dbReference type="EMBL" id="SPS11411.1"/>
    </source>
</evidence>
<reference evidence="6" key="1">
    <citation type="submission" date="2018-01" db="EMBL/GenBank/DDBJ databases">
        <authorList>
            <person name="Gaut B.S."/>
            <person name="Morton B.R."/>
            <person name="Clegg M.T."/>
            <person name="Duvall M.R."/>
        </authorList>
    </citation>
    <scope>NUCLEOTIDE SEQUENCE</scope>
    <source>
        <strain evidence="6">Lactococcus lactis</strain>
    </source>
</reference>
<dbReference type="GO" id="GO:0032259">
    <property type="term" value="P:methylation"/>
    <property type="evidence" value="ECO:0007669"/>
    <property type="project" value="UniProtKB-KW"/>
</dbReference>
<accession>A0A2X0RE93</accession>
<dbReference type="EC" id="2.1.1.-" evidence="4"/>
<evidence type="ECO:0000313" key="8">
    <source>
        <dbReference type="Proteomes" id="UP000279235"/>
    </source>
</evidence>
<organism evidence="7 8">
    <name type="scientific">Lactococcus lactis</name>
    <dbReference type="NCBI Taxonomy" id="1358"/>
    <lineage>
        <taxon>Bacteria</taxon>
        <taxon>Bacillati</taxon>
        <taxon>Bacillota</taxon>
        <taxon>Bacilli</taxon>
        <taxon>Lactobacillales</taxon>
        <taxon>Streptococcaceae</taxon>
        <taxon>Lactococcus</taxon>
    </lineage>
</organism>